<dbReference type="SUPFAM" id="SSF56024">
    <property type="entry name" value="Phospholipase D/nuclease"/>
    <property type="match status" value="2"/>
</dbReference>
<dbReference type="AlphaFoldDB" id="D5ENW4"/>
<dbReference type="Pfam" id="PF13091">
    <property type="entry name" value="PLDc_2"/>
    <property type="match status" value="1"/>
</dbReference>
<dbReference type="CDD" id="cd09129">
    <property type="entry name" value="PLDc_unchar2_1"/>
    <property type="match status" value="1"/>
</dbReference>
<dbReference type="KEGG" id="caa:Caka_0598"/>
<dbReference type="GO" id="GO:0006793">
    <property type="term" value="P:phosphorus metabolic process"/>
    <property type="evidence" value="ECO:0007669"/>
    <property type="project" value="UniProtKB-ARBA"/>
</dbReference>
<accession>D5ENW4</accession>
<feature type="domain" description="Phospholipase D-like" evidence="1">
    <location>
        <begin position="323"/>
        <end position="457"/>
    </location>
</feature>
<gene>
    <name evidence="2" type="ordered locus">Caka_0598</name>
</gene>
<dbReference type="STRING" id="583355.Caka_0598"/>
<evidence type="ECO:0000313" key="2">
    <source>
        <dbReference type="EMBL" id="ADE53623.1"/>
    </source>
</evidence>
<evidence type="ECO:0000313" key="3">
    <source>
        <dbReference type="Proteomes" id="UP000000925"/>
    </source>
</evidence>
<dbReference type="RefSeq" id="WP_013042347.1">
    <property type="nucleotide sequence ID" value="NC_014008.1"/>
</dbReference>
<dbReference type="Gene3D" id="3.30.870.10">
    <property type="entry name" value="Endonuclease Chain A"/>
    <property type="match status" value="2"/>
</dbReference>
<keyword evidence="3" id="KW-1185">Reference proteome</keyword>
<dbReference type="EMBL" id="CP001998">
    <property type="protein sequence ID" value="ADE53623.1"/>
    <property type="molecule type" value="Genomic_DNA"/>
</dbReference>
<sequence>MKTLLKVLFGCLLGIALLPYLLIRNPPMPAGSNLASPSYAVTAVDLLVDRTWKDSTSSGLQTDHQIFDRLLTEIEAADDYLILDFFLWNPWKGKIGDEVQLRSLSTQLAAALLRKRVREPEMPILVITDPINKGYGVHQPPFLQELKQAGITVVFTDLEQLPNSNRVYAPQALFWRQYLNLPSKPMVPNPFERNGDQFTLQELGRLLYFKANHRKVLIAGKRGQPSTLVVGSLNPADGSANHSNIALAVSGAVAEYAARSELAIARWSALDDVELYELTDRIESRLSTTLDAPVLPVGTSSVAWRSEGAIREELLNRLNDTGAGARVDAAVFYFADRDVVDAFVRAAERGAEIRILMDANKDAFGREKNGVPNRPVAAEIMSVSENNNIQVRWAATHGEQFHSKVLRIRSADTDMLLLGSANWTRRNLANYNLEANLLLLNAQQVGQDFDLYFDSIWSNAQATESLDYTSFADDGWFNRYLYRFQEWSGLSTF</sequence>
<protein>
    <recommendedName>
        <fullName evidence="1">Phospholipase D-like domain-containing protein</fullName>
    </recommendedName>
</protein>
<proteinExistence type="predicted"/>
<dbReference type="eggNOG" id="COG1502">
    <property type="taxonomic scope" value="Bacteria"/>
</dbReference>
<dbReference type="Proteomes" id="UP000000925">
    <property type="component" value="Chromosome"/>
</dbReference>
<dbReference type="PANTHER" id="PTHR21248:SF22">
    <property type="entry name" value="PHOSPHOLIPASE D"/>
    <property type="match status" value="1"/>
</dbReference>
<dbReference type="InterPro" id="IPR025202">
    <property type="entry name" value="PLD-like_dom"/>
</dbReference>
<dbReference type="OrthoDB" id="92272at2"/>
<dbReference type="PANTHER" id="PTHR21248">
    <property type="entry name" value="CARDIOLIPIN SYNTHASE"/>
    <property type="match status" value="1"/>
</dbReference>
<reference evidence="2 3" key="1">
    <citation type="journal article" date="2010" name="Stand. Genomic Sci.">
        <title>Complete genome sequence of Coraliomargarita akajimensis type strain (04OKA010-24).</title>
        <authorList>
            <person name="Mavromatis K."/>
            <person name="Abt B."/>
            <person name="Brambilla E."/>
            <person name="Lapidus A."/>
            <person name="Copeland A."/>
            <person name="Deshpande S."/>
            <person name="Nolan M."/>
            <person name="Lucas S."/>
            <person name="Tice H."/>
            <person name="Cheng J.F."/>
            <person name="Han C."/>
            <person name="Detter J.C."/>
            <person name="Woyke T."/>
            <person name="Goodwin L."/>
            <person name="Pitluck S."/>
            <person name="Held B."/>
            <person name="Brettin T."/>
            <person name="Tapia R."/>
            <person name="Ivanova N."/>
            <person name="Mikhailova N."/>
            <person name="Pati A."/>
            <person name="Liolios K."/>
            <person name="Chen A."/>
            <person name="Palaniappan K."/>
            <person name="Land M."/>
            <person name="Hauser L."/>
            <person name="Chang Y.J."/>
            <person name="Jeffries C.D."/>
            <person name="Rohde M."/>
            <person name="Goker M."/>
            <person name="Bristow J."/>
            <person name="Eisen J.A."/>
            <person name="Markowitz V."/>
            <person name="Hugenholtz P."/>
            <person name="Klenk H.P."/>
            <person name="Kyrpides N.C."/>
        </authorList>
    </citation>
    <scope>NUCLEOTIDE SEQUENCE [LARGE SCALE GENOMIC DNA]</scope>
    <source>
        <strain evidence="3">DSM 45221 / IAM 15411 / JCM 23193 / KCTC 12865</strain>
    </source>
</reference>
<evidence type="ECO:0000259" key="1">
    <source>
        <dbReference type="Pfam" id="PF13091"/>
    </source>
</evidence>
<name>D5ENW4_CORAD</name>
<dbReference type="HOGENOM" id="CLU_044580_0_0_0"/>
<organism evidence="2 3">
    <name type="scientific">Coraliomargarita akajimensis (strain DSM 45221 / IAM 15411 / JCM 23193 / KCTC 12865 / 04OKA010-24)</name>
    <dbReference type="NCBI Taxonomy" id="583355"/>
    <lineage>
        <taxon>Bacteria</taxon>
        <taxon>Pseudomonadati</taxon>
        <taxon>Verrucomicrobiota</taxon>
        <taxon>Opitutia</taxon>
        <taxon>Puniceicoccales</taxon>
        <taxon>Coraliomargaritaceae</taxon>
        <taxon>Coraliomargarita</taxon>
    </lineage>
</organism>
<dbReference type="CDD" id="cd09130">
    <property type="entry name" value="PLDc_unchar2_2"/>
    <property type="match status" value="1"/>
</dbReference>